<dbReference type="CDD" id="cd00610">
    <property type="entry name" value="OAT_like"/>
    <property type="match status" value="1"/>
</dbReference>
<feature type="modified residue" description="N6-(pyridoxal phosphate)lysine" evidence="5">
    <location>
        <position position="293"/>
    </location>
</feature>
<keyword evidence="5" id="KW-0055">Arginine biosynthesis</keyword>
<dbReference type="Gene3D" id="3.40.640.10">
    <property type="entry name" value="Type I PLP-dependent aspartate aminotransferase-like (Major domain)"/>
    <property type="match status" value="1"/>
</dbReference>
<dbReference type="EMBL" id="CP001964">
    <property type="protein sequence ID" value="ADG74542.1"/>
    <property type="molecule type" value="Genomic_DNA"/>
</dbReference>
<evidence type="ECO:0000313" key="8">
    <source>
        <dbReference type="Proteomes" id="UP000000849"/>
    </source>
</evidence>
<keyword evidence="4 5" id="KW-0663">Pyridoxal phosphate</keyword>
<comment type="similarity">
    <text evidence="5">Belongs to the class-III pyridoxal-phosphate-dependent aminotransferase family. ArgD subfamily.</text>
</comment>
<feature type="binding site" evidence="5">
    <location>
        <position position="323"/>
    </location>
    <ligand>
        <name>pyridoxal 5'-phosphate</name>
        <dbReference type="ChEBI" id="CHEBI:597326"/>
    </ligand>
</feature>
<comment type="pathway">
    <text evidence="5">Amino-acid biosynthesis; L-arginine biosynthesis; N(2)-acetyl-L-ornithine from L-glutamate: step 4/4.</text>
</comment>
<dbReference type="KEGG" id="cfl:Cfla_1644"/>
<evidence type="ECO:0000256" key="6">
    <source>
        <dbReference type="SAM" id="MobiDB-lite"/>
    </source>
</evidence>
<comment type="catalytic activity">
    <reaction evidence="5">
        <text>N(2)-acetyl-L-ornithine + 2-oxoglutarate = N-acetyl-L-glutamate 5-semialdehyde + L-glutamate</text>
        <dbReference type="Rhea" id="RHEA:18049"/>
        <dbReference type="ChEBI" id="CHEBI:16810"/>
        <dbReference type="ChEBI" id="CHEBI:29123"/>
        <dbReference type="ChEBI" id="CHEBI:29985"/>
        <dbReference type="ChEBI" id="CHEBI:57805"/>
        <dbReference type="EC" id="2.6.1.11"/>
    </reaction>
</comment>
<dbReference type="GO" id="GO:0005737">
    <property type="term" value="C:cytoplasm"/>
    <property type="evidence" value="ECO:0007669"/>
    <property type="project" value="UniProtKB-SubCell"/>
</dbReference>
<feature type="binding site" evidence="5">
    <location>
        <begin position="143"/>
        <end position="144"/>
    </location>
    <ligand>
        <name>pyridoxal 5'-phosphate</name>
        <dbReference type="ChEBI" id="CHEBI:597326"/>
    </ligand>
</feature>
<keyword evidence="3 5" id="KW-0808">Transferase</keyword>
<sequence length="442" mass="45728">MTTSPDATAPAAPTAGTARHRADGAHDALPVPAATGSVAEWTERYTHAVMDTFGPPQRVLVRGEGPYVWDADGTRYLDLLGGIAVNSLGHAHPTLTAAISAQLGTLGHVSNFFASPAQVALAERLLALAEAPAGSRVFLTNSGTEANEAALKLTRRHGAGSRPRVLALEGAFHGRSMGALSLTHKLAYREPFEPLPGGVEFLPFGDSDALRTAFAQDGENVAALFLEPIQGEAGVRPLPPGYLALARELTTAHGALLVLDEVQTGMGRTGRWFAHQHPHVGGGVLPDVVTVAKGLGGGFPVGGLIAYGPQVAALLGRGQHGTTFGGNPVASAAALATIGVIERDGLLTHVTELGERLRERLRSTGNALVGEVRGEGLLIAVELTAPVAARVVARALDAGIVVNPCTPTTLRLAPPFVLTDEQVQPFVDLLAALPADLAEETP</sequence>
<reference evidence="7 8" key="1">
    <citation type="journal article" date="2010" name="Stand. Genomic Sci.">
        <title>Complete genome sequence of Cellulomonas flavigena type strain (134).</title>
        <authorList>
            <person name="Abt B."/>
            <person name="Foster B."/>
            <person name="Lapidus A."/>
            <person name="Clum A."/>
            <person name="Sun H."/>
            <person name="Pukall R."/>
            <person name="Lucas S."/>
            <person name="Glavina Del Rio T."/>
            <person name="Nolan M."/>
            <person name="Tice H."/>
            <person name="Cheng J.F."/>
            <person name="Pitluck S."/>
            <person name="Liolios K."/>
            <person name="Ivanova N."/>
            <person name="Mavromatis K."/>
            <person name="Ovchinnikova G."/>
            <person name="Pati A."/>
            <person name="Goodwin L."/>
            <person name="Chen A."/>
            <person name="Palaniappan K."/>
            <person name="Land M."/>
            <person name="Hauser L."/>
            <person name="Chang Y.J."/>
            <person name="Jeffries C.D."/>
            <person name="Rohde M."/>
            <person name="Goker M."/>
            <person name="Woyke T."/>
            <person name="Bristow J."/>
            <person name="Eisen J.A."/>
            <person name="Markowitz V."/>
            <person name="Hugenholtz P."/>
            <person name="Kyrpides N.C."/>
            <person name="Klenk H.P."/>
        </authorList>
    </citation>
    <scope>NUCLEOTIDE SEQUENCE [LARGE SCALE GENOMIC DNA]</scope>
    <source>
        <strain evidence="8">ATCC 482 / DSM 20109 / BCRC 11376 / JCM 18109 / NBRC 3775 / NCIMB 8073 / NRS 134</strain>
    </source>
</reference>
<dbReference type="FunFam" id="3.40.640.10:FF:000004">
    <property type="entry name" value="Acetylornithine aminotransferase"/>
    <property type="match status" value="1"/>
</dbReference>
<feature type="compositionally biased region" description="Low complexity" evidence="6">
    <location>
        <begin position="1"/>
        <end position="17"/>
    </location>
</feature>
<feature type="region of interest" description="Disordered" evidence="6">
    <location>
        <begin position="1"/>
        <end position="30"/>
    </location>
</feature>
<evidence type="ECO:0000313" key="7">
    <source>
        <dbReference type="EMBL" id="ADG74542.1"/>
    </source>
</evidence>
<comment type="subcellular location">
    <subcellularLocation>
        <location evidence="5">Cytoplasm</location>
    </subcellularLocation>
</comment>
<accession>D5UDY4</accession>
<evidence type="ECO:0000256" key="3">
    <source>
        <dbReference type="ARBA" id="ARBA00022679"/>
    </source>
</evidence>
<dbReference type="HAMAP" id="MF_01107">
    <property type="entry name" value="ArgD_aminotrans_3"/>
    <property type="match status" value="1"/>
</dbReference>
<comment type="subunit">
    <text evidence="5">Homodimer.</text>
</comment>
<dbReference type="OrthoDB" id="3246809at2"/>
<evidence type="ECO:0000256" key="2">
    <source>
        <dbReference type="ARBA" id="ARBA00022605"/>
    </source>
</evidence>
<keyword evidence="1 5" id="KW-0032">Aminotransferase</keyword>
<evidence type="ECO:0000256" key="5">
    <source>
        <dbReference type="HAMAP-Rule" id="MF_01107"/>
    </source>
</evidence>
<keyword evidence="8" id="KW-1185">Reference proteome</keyword>
<dbReference type="RefSeq" id="WP_013116876.1">
    <property type="nucleotide sequence ID" value="NC_014151.1"/>
</dbReference>
<dbReference type="Gene3D" id="3.90.1150.10">
    <property type="entry name" value="Aspartate Aminotransferase, domain 1"/>
    <property type="match status" value="1"/>
</dbReference>
<dbReference type="EC" id="2.6.1.11" evidence="5"/>
<dbReference type="NCBIfam" id="TIGR00707">
    <property type="entry name" value="argD"/>
    <property type="match status" value="1"/>
</dbReference>
<dbReference type="InterPro" id="IPR005814">
    <property type="entry name" value="Aminotrans_3"/>
</dbReference>
<dbReference type="InterPro" id="IPR015421">
    <property type="entry name" value="PyrdxlP-dep_Trfase_major"/>
</dbReference>
<dbReference type="STRING" id="446466.Cfla_1644"/>
<feature type="binding site" evidence="5">
    <location>
        <position position="175"/>
    </location>
    <ligand>
        <name>N(2)-acetyl-L-ornithine</name>
        <dbReference type="ChEBI" id="CHEBI:57805"/>
    </ligand>
</feature>
<dbReference type="NCBIfam" id="NF002874">
    <property type="entry name" value="PRK03244.1"/>
    <property type="match status" value="1"/>
</dbReference>
<dbReference type="Proteomes" id="UP000000849">
    <property type="component" value="Chromosome"/>
</dbReference>
<dbReference type="InterPro" id="IPR050103">
    <property type="entry name" value="Class-III_PLP-dep_AT"/>
</dbReference>
<dbReference type="InterPro" id="IPR004636">
    <property type="entry name" value="AcOrn/SuccOrn_fam"/>
</dbReference>
<dbReference type="GO" id="GO:0042802">
    <property type="term" value="F:identical protein binding"/>
    <property type="evidence" value="ECO:0007669"/>
    <property type="project" value="TreeGrafter"/>
</dbReference>
<dbReference type="InterPro" id="IPR049704">
    <property type="entry name" value="Aminotrans_3_PPA_site"/>
</dbReference>
<evidence type="ECO:0000256" key="4">
    <source>
        <dbReference type="ARBA" id="ARBA00022898"/>
    </source>
</evidence>
<dbReference type="PIRSF" id="PIRSF000521">
    <property type="entry name" value="Transaminase_4ab_Lys_Orn"/>
    <property type="match status" value="1"/>
</dbReference>
<feature type="binding site" evidence="5">
    <location>
        <position position="172"/>
    </location>
    <ligand>
        <name>pyridoxal 5'-phosphate</name>
        <dbReference type="ChEBI" id="CHEBI:597326"/>
    </ligand>
</feature>
<dbReference type="HOGENOM" id="CLU_016922_10_1_11"/>
<dbReference type="GO" id="GO:0030170">
    <property type="term" value="F:pyridoxal phosphate binding"/>
    <property type="evidence" value="ECO:0007669"/>
    <property type="project" value="InterPro"/>
</dbReference>
<dbReference type="GO" id="GO:0003992">
    <property type="term" value="F:N2-acetyl-L-ornithine:2-oxoglutarate 5-aminotransferase activity"/>
    <property type="evidence" value="ECO:0007669"/>
    <property type="project" value="UniProtKB-UniRule"/>
</dbReference>
<feature type="binding site" evidence="5">
    <location>
        <position position="322"/>
    </location>
    <ligand>
        <name>N(2)-acetyl-L-ornithine</name>
        <dbReference type="ChEBI" id="CHEBI:57805"/>
    </ligand>
</feature>
<dbReference type="eggNOG" id="COG4992">
    <property type="taxonomic scope" value="Bacteria"/>
</dbReference>
<dbReference type="SUPFAM" id="SSF53383">
    <property type="entry name" value="PLP-dependent transferases"/>
    <property type="match status" value="1"/>
</dbReference>
<evidence type="ECO:0000256" key="1">
    <source>
        <dbReference type="ARBA" id="ARBA00022576"/>
    </source>
</evidence>
<dbReference type="UniPathway" id="UPA00068">
    <property type="reaction ID" value="UER00109"/>
</dbReference>
<dbReference type="AlphaFoldDB" id="D5UDY4"/>
<keyword evidence="2 5" id="KW-0028">Amino-acid biosynthesis</keyword>
<keyword evidence="5" id="KW-0963">Cytoplasm</keyword>
<comment type="miscellaneous">
    <text evidence="5">May also have succinyldiaminopimelate aminotransferase activity, thus carrying out the corresponding step in lysine biosynthesis.</text>
</comment>
<comment type="cofactor">
    <cofactor evidence="5">
        <name>pyridoxal 5'-phosphate</name>
        <dbReference type="ChEBI" id="CHEBI:597326"/>
    </cofactor>
    <text evidence="5">Binds 1 pyridoxal phosphate per subunit.</text>
</comment>
<dbReference type="Pfam" id="PF00202">
    <property type="entry name" value="Aminotran_3"/>
    <property type="match status" value="1"/>
</dbReference>
<dbReference type="InterPro" id="IPR015424">
    <property type="entry name" value="PyrdxlP-dep_Trfase"/>
</dbReference>
<dbReference type="PANTHER" id="PTHR11986:SF79">
    <property type="entry name" value="ACETYLORNITHINE AMINOTRANSFERASE, MITOCHONDRIAL"/>
    <property type="match status" value="1"/>
</dbReference>
<name>D5UDY4_CELFN</name>
<protein>
    <recommendedName>
        <fullName evidence="5">Acetylornithine aminotransferase</fullName>
        <shortName evidence="5">ACOAT</shortName>
        <ecNumber evidence="5">2.6.1.11</ecNumber>
    </recommendedName>
</protein>
<organism evidence="7 8">
    <name type="scientific">Cellulomonas flavigena (strain ATCC 482 / DSM 20109 / BCRC 11376 / JCM 18109 / NBRC 3775 / NCIMB 8073 / NRS 134)</name>
    <dbReference type="NCBI Taxonomy" id="446466"/>
    <lineage>
        <taxon>Bacteria</taxon>
        <taxon>Bacillati</taxon>
        <taxon>Actinomycetota</taxon>
        <taxon>Actinomycetes</taxon>
        <taxon>Micrococcales</taxon>
        <taxon>Cellulomonadaceae</taxon>
        <taxon>Cellulomonas</taxon>
    </lineage>
</organism>
<gene>
    <name evidence="5" type="primary">argD</name>
    <name evidence="7" type="ordered locus">Cfla_1644</name>
</gene>
<dbReference type="InterPro" id="IPR015422">
    <property type="entry name" value="PyrdxlP-dep_Trfase_small"/>
</dbReference>
<dbReference type="PROSITE" id="PS00600">
    <property type="entry name" value="AA_TRANSFER_CLASS_3"/>
    <property type="match status" value="1"/>
</dbReference>
<dbReference type="PANTHER" id="PTHR11986">
    <property type="entry name" value="AMINOTRANSFERASE CLASS III"/>
    <property type="match status" value="1"/>
</dbReference>
<feature type="binding site" evidence="5">
    <location>
        <begin position="260"/>
        <end position="263"/>
    </location>
    <ligand>
        <name>pyridoxal 5'-phosphate</name>
        <dbReference type="ChEBI" id="CHEBI:597326"/>
    </ligand>
</feature>
<proteinExistence type="inferred from homology"/>
<dbReference type="GO" id="GO:0006526">
    <property type="term" value="P:L-arginine biosynthetic process"/>
    <property type="evidence" value="ECO:0007669"/>
    <property type="project" value="UniProtKB-UniRule"/>
</dbReference>